<proteinExistence type="predicted"/>
<dbReference type="RefSeq" id="WP_094407070.1">
    <property type="nucleotide sequence ID" value="NZ_BMJZ01000010.1"/>
</dbReference>
<feature type="transmembrane region" description="Helical" evidence="1">
    <location>
        <begin position="122"/>
        <end position="144"/>
    </location>
</feature>
<dbReference type="AlphaFoldDB" id="A0A255XXD8"/>
<evidence type="ECO:0000313" key="2">
    <source>
        <dbReference type="EMBL" id="OYQ21582.1"/>
    </source>
</evidence>
<feature type="transmembrane region" description="Helical" evidence="1">
    <location>
        <begin position="68"/>
        <end position="89"/>
    </location>
</feature>
<reference evidence="2 3" key="1">
    <citation type="submission" date="2017-07" db="EMBL/GenBank/DDBJ databases">
        <title>Elstera cyanobacteriorum sp. nov., a novel bacterium isolated from cyanobacterial aggregates in a eutrophic lake.</title>
        <authorList>
            <person name="Cai H."/>
        </authorList>
    </citation>
    <scope>NUCLEOTIDE SEQUENCE [LARGE SCALE GENOMIC DNA]</scope>
    <source>
        <strain evidence="2 3">TH019</strain>
    </source>
</reference>
<feature type="transmembrane region" description="Helical" evidence="1">
    <location>
        <begin position="164"/>
        <end position="185"/>
    </location>
</feature>
<keyword evidence="3" id="KW-1185">Reference proteome</keyword>
<sequence>MTMAHTLPVYSPIAPQIKSVPVDQPWQWLAAGWRDLQREKFLSLSYGCAVFAVSLALTLVLFGADLPFLLLPMLAGFALVAPMMAAGLYEISRRLETGQPISLGVGFDGIARNPTQLGLMGMFLLMIHLAWIRTATLLFALFYGVRDVSVASLLDFLLTPSMSLTFLVVGTILGAALAAIAFAVSCVSIPMLLDRDVNVVEAVATSVLAVRLNWPAMALWAGLIAFATAVSIATFYLGFILLMPLIGHATWHAYRDLVTPPN</sequence>
<gene>
    <name evidence="2" type="ORF">CHR90_01625</name>
</gene>
<feature type="transmembrane region" description="Helical" evidence="1">
    <location>
        <begin position="41"/>
        <end position="62"/>
    </location>
</feature>
<dbReference type="Proteomes" id="UP000216361">
    <property type="component" value="Unassembled WGS sequence"/>
</dbReference>
<keyword evidence="1" id="KW-0812">Transmembrane</keyword>
<evidence type="ECO:0000256" key="1">
    <source>
        <dbReference type="SAM" id="Phobius"/>
    </source>
</evidence>
<accession>A0A255XXD8</accession>
<keyword evidence="1" id="KW-1133">Transmembrane helix</keyword>
<evidence type="ECO:0008006" key="4">
    <source>
        <dbReference type="Google" id="ProtNLM"/>
    </source>
</evidence>
<organism evidence="2 3">
    <name type="scientific">Elstera cyanobacteriorum</name>
    <dbReference type="NCBI Taxonomy" id="2022747"/>
    <lineage>
        <taxon>Bacteria</taxon>
        <taxon>Pseudomonadati</taxon>
        <taxon>Pseudomonadota</taxon>
        <taxon>Alphaproteobacteria</taxon>
        <taxon>Rhodospirillales</taxon>
        <taxon>Rhodospirillaceae</taxon>
        <taxon>Elstera</taxon>
    </lineage>
</organism>
<feature type="transmembrane region" description="Helical" evidence="1">
    <location>
        <begin position="220"/>
        <end position="246"/>
    </location>
</feature>
<comment type="caution">
    <text evidence="2">The sequence shown here is derived from an EMBL/GenBank/DDBJ whole genome shotgun (WGS) entry which is preliminary data.</text>
</comment>
<evidence type="ECO:0000313" key="3">
    <source>
        <dbReference type="Proteomes" id="UP000216361"/>
    </source>
</evidence>
<dbReference type="InterPro" id="IPR018692">
    <property type="entry name" value="DUF2189"/>
</dbReference>
<keyword evidence="1" id="KW-0472">Membrane</keyword>
<dbReference type="EMBL" id="NOXS01000021">
    <property type="protein sequence ID" value="OYQ21582.1"/>
    <property type="molecule type" value="Genomic_DNA"/>
</dbReference>
<dbReference type="OrthoDB" id="9809543at2"/>
<dbReference type="Pfam" id="PF09955">
    <property type="entry name" value="DUF2189"/>
    <property type="match status" value="1"/>
</dbReference>
<name>A0A255XXD8_9PROT</name>
<protein>
    <recommendedName>
        <fullName evidence="4">DUF2189 domain-containing protein</fullName>
    </recommendedName>
</protein>